<evidence type="ECO:0000313" key="3">
    <source>
        <dbReference type="Proteomes" id="UP001371218"/>
    </source>
</evidence>
<proteinExistence type="predicted"/>
<evidence type="ECO:0000313" key="2">
    <source>
        <dbReference type="EMBL" id="MEK8034979.1"/>
    </source>
</evidence>
<feature type="transmembrane region" description="Helical" evidence="1">
    <location>
        <begin position="84"/>
        <end position="103"/>
    </location>
</feature>
<keyword evidence="3" id="KW-1185">Reference proteome</keyword>
<dbReference type="RefSeq" id="WP_341429413.1">
    <property type="nucleotide sequence ID" value="NZ_JBBUTG010000046.1"/>
</dbReference>
<protein>
    <submittedName>
        <fullName evidence="2">Uncharacterized protein</fullName>
    </submittedName>
</protein>
<dbReference type="Proteomes" id="UP001371218">
    <property type="component" value="Unassembled WGS sequence"/>
</dbReference>
<keyword evidence="1" id="KW-0472">Membrane</keyword>
<gene>
    <name evidence="2" type="ORF">AACH06_29540</name>
</gene>
<dbReference type="EMBL" id="JBBUTG010000046">
    <property type="protein sequence ID" value="MEK8034979.1"/>
    <property type="molecule type" value="Genomic_DNA"/>
</dbReference>
<feature type="transmembrane region" description="Helical" evidence="1">
    <location>
        <begin position="57"/>
        <end position="77"/>
    </location>
</feature>
<keyword evidence="1" id="KW-1133">Transmembrane helix</keyword>
<name>A0ABU9C0T7_9BURK</name>
<comment type="caution">
    <text evidence="2">The sequence shown here is derived from an EMBL/GenBank/DDBJ whole genome shotgun (WGS) entry which is preliminary data.</text>
</comment>
<keyword evidence="1" id="KW-0812">Transmembrane</keyword>
<organism evidence="2 3">
    <name type="scientific">Ideonella lacteola</name>
    <dbReference type="NCBI Taxonomy" id="2984193"/>
    <lineage>
        <taxon>Bacteria</taxon>
        <taxon>Pseudomonadati</taxon>
        <taxon>Pseudomonadota</taxon>
        <taxon>Betaproteobacteria</taxon>
        <taxon>Burkholderiales</taxon>
        <taxon>Sphaerotilaceae</taxon>
        <taxon>Ideonella</taxon>
    </lineage>
</organism>
<accession>A0ABU9C0T7</accession>
<reference evidence="2 3" key="1">
    <citation type="submission" date="2024-04" db="EMBL/GenBank/DDBJ databases">
        <title>Novel species of the genus Ideonella isolated from streams.</title>
        <authorList>
            <person name="Lu H."/>
        </authorList>
    </citation>
    <scope>NUCLEOTIDE SEQUENCE [LARGE SCALE GENOMIC DNA]</scope>
    <source>
        <strain evidence="2 3">DXS29W</strain>
    </source>
</reference>
<evidence type="ECO:0000256" key="1">
    <source>
        <dbReference type="SAM" id="Phobius"/>
    </source>
</evidence>
<sequence>MPAQTTSTASRSSQGRSLPTLSLVLGTVPPALAVWIGATDPAWCSSPYVGCLAEMLLLGPAAWMVGLVIGAIGYFIGPRTVGRLVPVVLNALGVALCVGYLLMV</sequence>